<proteinExistence type="predicted"/>
<reference evidence="2" key="1">
    <citation type="submission" date="2022-11" db="EMBL/GenBank/DDBJ databases">
        <title>Chromosome-level genome of Pogonophryne albipinna.</title>
        <authorList>
            <person name="Jo E."/>
        </authorList>
    </citation>
    <scope>NUCLEOTIDE SEQUENCE</scope>
    <source>
        <strain evidence="2">SGF0006</strain>
        <tissue evidence="2">Muscle</tissue>
    </source>
</reference>
<dbReference type="AlphaFoldDB" id="A0AAD6A4V5"/>
<evidence type="ECO:0008006" key="4">
    <source>
        <dbReference type="Google" id="ProtNLM"/>
    </source>
</evidence>
<feature type="signal peptide" evidence="1">
    <location>
        <begin position="1"/>
        <end position="18"/>
    </location>
</feature>
<protein>
    <recommendedName>
        <fullName evidence="4">Corticotropin-releasing factor domain-containing protein</fullName>
    </recommendedName>
</protein>
<feature type="chain" id="PRO_5042162190" description="Corticotropin-releasing factor domain-containing protein" evidence="1">
    <location>
        <begin position="19"/>
        <end position="66"/>
    </location>
</feature>
<comment type="caution">
    <text evidence="2">The sequence shown here is derived from an EMBL/GenBank/DDBJ whole genome shotgun (WGS) entry which is preliminary data.</text>
</comment>
<keyword evidence="3" id="KW-1185">Reference proteome</keyword>
<sequence>MKLLLWLVVLLAPLPAECLPLLPRHLLLPRPLLLHLGEELSLRMARNERLNQQATSNRALMDSFGK</sequence>
<organism evidence="2 3">
    <name type="scientific">Pogonophryne albipinna</name>
    <dbReference type="NCBI Taxonomy" id="1090488"/>
    <lineage>
        <taxon>Eukaryota</taxon>
        <taxon>Metazoa</taxon>
        <taxon>Chordata</taxon>
        <taxon>Craniata</taxon>
        <taxon>Vertebrata</taxon>
        <taxon>Euteleostomi</taxon>
        <taxon>Actinopterygii</taxon>
        <taxon>Neopterygii</taxon>
        <taxon>Teleostei</taxon>
        <taxon>Neoteleostei</taxon>
        <taxon>Acanthomorphata</taxon>
        <taxon>Eupercaria</taxon>
        <taxon>Perciformes</taxon>
        <taxon>Notothenioidei</taxon>
        <taxon>Pogonophryne</taxon>
    </lineage>
</organism>
<name>A0AAD6A4V5_9TELE</name>
<keyword evidence="1" id="KW-0732">Signal</keyword>
<dbReference type="Gene3D" id="6.10.250.1920">
    <property type="match status" value="1"/>
</dbReference>
<dbReference type="EMBL" id="JAPTMU010000521">
    <property type="protein sequence ID" value="KAJ4918365.1"/>
    <property type="molecule type" value="Genomic_DNA"/>
</dbReference>
<gene>
    <name evidence="2" type="ORF">JOQ06_026054</name>
</gene>
<evidence type="ECO:0000256" key="1">
    <source>
        <dbReference type="SAM" id="SignalP"/>
    </source>
</evidence>
<accession>A0AAD6A4V5</accession>
<dbReference type="Proteomes" id="UP001219934">
    <property type="component" value="Unassembled WGS sequence"/>
</dbReference>
<evidence type="ECO:0000313" key="2">
    <source>
        <dbReference type="EMBL" id="KAJ4918365.1"/>
    </source>
</evidence>
<evidence type="ECO:0000313" key="3">
    <source>
        <dbReference type="Proteomes" id="UP001219934"/>
    </source>
</evidence>